<dbReference type="Proteomes" id="UP000433483">
    <property type="component" value="Unassembled WGS sequence"/>
</dbReference>
<dbReference type="EMBL" id="QXFX01000307">
    <property type="protein sequence ID" value="KAE9121027.1"/>
    <property type="molecule type" value="Genomic_DNA"/>
</dbReference>
<feature type="compositionally biased region" description="Polar residues" evidence="8">
    <location>
        <begin position="772"/>
        <end position="787"/>
    </location>
</feature>
<dbReference type="PANTHER" id="PTHR10048:SF14">
    <property type="entry name" value="LD28067P"/>
    <property type="match status" value="1"/>
</dbReference>
<evidence type="ECO:0000313" key="18">
    <source>
        <dbReference type="EMBL" id="KAE9148131.1"/>
    </source>
</evidence>
<dbReference type="Gene3D" id="3.10.20.90">
    <property type="entry name" value="Phosphatidylinositol 3-kinase Catalytic Subunit, Chain A, domain 1"/>
    <property type="match status" value="1"/>
</dbReference>
<sequence>MLGRPSSASSLASSYAAYEASKAFDSVDSSLVPSFASMNPLTTAPRAAGQRWQPVPGLYHSKESLYFRAAVGRLLQRAHAEISPTDLEVRANTPEFRVEDGDWVAHKNQRKFALDTPQFLDCVSRIPANLILSQHQVSHAVPAKLVSGVLRKRGEGIKAFKKRYMELDGSVLAYYRKKPEKHGIPLSKDEKKSYEKGVIDLDRVSSVQPMDNKSEPFGFLLVTTARTWVLAAESESEYHRWVKALCGVVKFSAVHVIYKRQFQLREVNAQAITDVRMAVTTSDTVGEIVEHIFNCYKQALDAAPLKPYDPTEYLLKITGFRDYMVDRYRILNEYVHVRECLMTKKTIRLTVVHKSIIRETAMLNLSIRSNLQLAGDSRASRATNQVDEALEADRSASLQMTTLGDTDWEQPQPDRKAPIPSVMVQEPFAIRIHRVLNIPRTTCVLKRTSEAANITSVELASASVLVRIALYDGGQLIENSVVDTTDVRLKAQRNDLLYVEWTNPVWHKFSIDFSEMTRTMRVELTVIGIKKVIGGSRSNGQEEKMLVTGINAFEVDGTLTQGPLYVRMLNNLYSCVQGPVPHVALPIEPLMHVEFCKFDAPVIFDWSDTDLLASSVRPHRTSIVQSNRSSMLHKEGWLRKVGNYKSLTRWRRRWFIVDQGTCSLSYADDQTAAHKQISLKNCTVSTADDMNQTFTTAPVNSGTRRVRQTWCFKVRPVNSSREYIMSADTKQSREAWMNAIQTVANNGSVFSDTITFEESNNGEVLFEESPRPSISDQLSRFSISTPSKQRRNSGSCSSDSSGQRDSCLKDLRKLILLDPLYRFSSYQKSQLWMYREELLDLFQALPRVLSCVHWDDPMETEEALSLLPRWAEPDHQAAYIELLNGEFANEGVRTFAVQKLGQMADTTFSYFLPQLVQAIKYENHHASPLVMLLIERAIKNPNQIGFDLFWSMKVESHSDQYRERYGTILNTYLDVCSSKMRAILKLQDKLFSEGGMLERICQSVKAKKNDGAAEMKRAMQQGLEALNELLPGSFQLPLDPRIEVGKIIVSKCRVMDSAKKPLWLVFENAEEGGAPVTVMFKAGDDVRQDCLTLQLIRLMDEMWREEGLDLAMEPYKCVATSPMTGILQIVPNSVTTADVHKRGGILGSFKDPIFAEWIHANNPDAKSHKAAVNLFTRSCAGYCIATYVLGIGDRHNDNIMISSAGRYFHIDFGHFLGHLKYSMGMARERSPFVFTKEMAYVMGGTQGKDFGTFLDIASIAYNVLRRHMHLLVSLLLLMVPADMPELTGRDDINYIVSTLKPEFSEEQACESLLQTVSNCLGSWSRRFDNTIHNLVH</sequence>
<evidence type="ECO:0000256" key="1">
    <source>
        <dbReference type="ARBA" id="ARBA00001498"/>
    </source>
</evidence>
<dbReference type="SMART" id="SM00233">
    <property type="entry name" value="PH"/>
    <property type="match status" value="2"/>
</dbReference>
<dbReference type="InterPro" id="IPR042236">
    <property type="entry name" value="PI3K_accessory_sf"/>
</dbReference>
<evidence type="ECO:0000256" key="6">
    <source>
        <dbReference type="ARBA" id="ARBA00022840"/>
    </source>
</evidence>
<dbReference type="Gene3D" id="3.30.1010.10">
    <property type="entry name" value="Phosphatidylinositol 3-kinase Catalytic Subunit, Chain A, domain 4"/>
    <property type="match status" value="1"/>
</dbReference>
<evidence type="ECO:0000256" key="5">
    <source>
        <dbReference type="ARBA" id="ARBA00022777"/>
    </source>
</evidence>
<keyword evidence="5 14" id="KW-0418">Kinase</keyword>
<dbReference type="PROSITE" id="PS51547">
    <property type="entry name" value="C2_PI3K"/>
    <property type="match status" value="1"/>
</dbReference>
<evidence type="ECO:0000313" key="29">
    <source>
        <dbReference type="Proteomes" id="UP000460718"/>
    </source>
</evidence>
<dbReference type="Pfam" id="PF00794">
    <property type="entry name" value="PI3K_rbd"/>
    <property type="match status" value="1"/>
</dbReference>
<organism evidence="14 23">
    <name type="scientific">Phytophthora fragariae</name>
    <dbReference type="NCBI Taxonomy" id="53985"/>
    <lineage>
        <taxon>Eukaryota</taxon>
        <taxon>Sar</taxon>
        <taxon>Stramenopiles</taxon>
        <taxon>Oomycota</taxon>
        <taxon>Peronosporomycetes</taxon>
        <taxon>Peronosporales</taxon>
        <taxon>Peronosporaceae</taxon>
        <taxon>Phytophthora</taxon>
    </lineage>
</organism>
<dbReference type="PROSITE" id="PS00916">
    <property type="entry name" value="PI3_4_KINASE_2"/>
    <property type="match status" value="1"/>
</dbReference>
<evidence type="ECO:0000256" key="8">
    <source>
        <dbReference type="SAM" id="MobiDB-lite"/>
    </source>
</evidence>
<dbReference type="GO" id="GO:0005942">
    <property type="term" value="C:phosphatidylinositol 3-kinase complex"/>
    <property type="evidence" value="ECO:0007669"/>
    <property type="project" value="TreeGrafter"/>
</dbReference>
<dbReference type="InterPro" id="IPR029071">
    <property type="entry name" value="Ubiquitin-like_domsf"/>
</dbReference>
<dbReference type="InterPro" id="IPR035892">
    <property type="entry name" value="C2_domain_sf"/>
</dbReference>
<dbReference type="Pfam" id="PF00613">
    <property type="entry name" value="PI3Ka"/>
    <property type="match status" value="1"/>
</dbReference>
<dbReference type="Pfam" id="PF00169">
    <property type="entry name" value="PH"/>
    <property type="match status" value="2"/>
</dbReference>
<feature type="domain" description="PH" evidence="9">
    <location>
        <begin position="143"/>
        <end position="250"/>
    </location>
</feature>
<dbReference type="InterPro" id="IPR011009">
    <property type="entry name" value="Kinase-like_dom_sf"/>
</dbReference>
<name>A0A6A3FI60_9STRA</name>
<dbReference type="InterPro" id="IPR036940">
    <property type="entry name" value="PI3/4_kinase_cat_sf"/>
</dbReference>
<dbReference type="InterPro" id="IPR001263">
    <property type="entry name" value="PI3K_accessory_dom"/>
</dbReference>
<dbReference type="Proteomes" id="UP000437068">
    <property type="component" value="Unassembled WGS sequence"/>
</dbReference>
<evidence type="ECO:0000313" key="26">
    <source>
        <dbReference type="Proteomes" id="UP000440367"/>
    </source>
</evidence>
<comment type="catalytic activity">
    <reaction evidence="1">
        <text>a 1,2-diacyl-sn-glycero-3-phospho-(1D-myo-inositol) + ATP = a 1,2-diacyl-sn-glycero-3-phospho-(1D-myo-inositol-3-phosphate) + ADP + H(+)</text>
        <dbReference type="Rhea" id="RHEA:12709"/>
        <dbReference type="ChEBI" id="CHEBI:15378"/>
        <dbReference type="ChEBI" id="CHEBI:30616"/>
        <dbReference type="ChEBI" id="CHEBI:57880"/>
        <dbReference type="ChEBI" id="CHEBI:58088"/>
        <dbReference type="ChEBI" id="CHEBI:456216"/>
        <dbReference type="EC" id="2.7.1.137"/>
    </reaction>
</comment>
<dbReference type="EC" id="2.7.1.137" evidence="2"/>
<dbReference type="InterPro" id="IPR015433">
    <property type="entry name" value="PI3/4_kinase"/>
</dbReference>
<dbReference type="FunFam" id="2.60.40.150:FF:000413">
    <property type="entry name" value="Phosphatidylinositol 3 and 4-kinase-like protein"/>
    <property type="match status" value="1"/>
</dbReference>
<dbReference type="Gene3D" id="2.30.29.30">
    <property type="entry name" value="Pleckstrin-homology domain (PH domain)/Phosphotyrosine-binding domain (PTB)"/>
    <property type="match status" value="2"/>
</dbReference>
<dbReference type="InterPro" id="IPR011993">
    <property type="entry name" value="PH-like_dom_sf"/>
</dbReference>
<evidence type="ECO:0000313" key="20">
    <source>
        <dbReference type="EMBL" id="KAE9241933.1"/>
    </source>
</evidence>
<evidence type="ECO:0000259" key="11">
    <source>
        <dbReference type="PROSITE" id="PS51545"/>
    </source>
</evidence>
<dbReference type="CDD" id="cd00891">
    <property type="entry name" value="PI3Kc"/>
    <property type="match status" value="1"/>
</dbReference>
<evidence type="ECO:0000313" key="19">
    <source>
        <dbReference type="EMBL" id="KAE9221419.1"/>
    </source>
</evidence>
<dbReference type="SMART" id="SM00145">
    <property type="entry name" value="PI3Ka"/>
    <property type="match status" value="1"/>
</dbReference>
<dbReference type="EMBL" id="QXFZ01000317">
    <property type="protein sequence ID" value="KAE9121383.1"/>
    <property type="molecule type" value="Genomic_DNA"/>
</dbReference>
<dbReference type="GO" id="GO:0048015">
    <property type="term" value="P:phosphatidylinositol-mediated signaling"/>
    <property type="evidence" value="ECO:0007669"/>
    <property type="project" value="TreeGrafter"/>
</dbReference>
<evidence type="ECO:0000259" key="13">
    <source>
        <dbReference type="PROSITE" id="PS51547"/>
    </source>
</evidence>
<keyword evidence="3" id="KW-0808">Transferase</keyword>
<evidence type="ECO:0000313" key="30">
    <source>
        <dbReference type="Proteomes" id="UP000476176"/>
    </source>
</evidence>
<evidence type="ECO:0000259" key="10">
    <source>
        <dbReference type="PROSITE" id="PS50290"/>
    </source>
</evidence>
<dbReference type="PROSITE" id="PS51545">
    <property type="entry name" value="PIK_HELICAL"/>
    <property type="match status" value="1"/>
</dbReference>
<dbReference type="EMBL" id="QXGF01000358">
    <property type="protein sequence ID" value="KAE8941488.1"/>
    <property type="molecule type" value="Genomic_DNA"/>
</dbReference>
<dbReference type="PROSITE" id="PS00915">
    <property type="entry name" value="PI3_4_KINASE_1"/>
    <property type="match status" value="1"/>
</dbReference>
<dbReference type="EMBL" id="QXGE01000298">
    <property type="protein sequence ID" value="KAE9316807.1"/>
    <property type="molecule type" value="Genomic_DNA"/>
</dbReference>
<dbReference type="GO" id="GO:0032060">
    <property type="term" value="P:bleb assembly"/>
    <property type="evidence" value="ECO:0007669"/>
    <property type="project" value="UniProtKB-ARBA"/>
</dbReference>
<dbReference type="Proteomes" id="UP000440367">
    <property type="component" value="Unassembled WGS sequence"/>
</dbReference>
<evidence type="ECO:0000259" key="9">
    <source>
        <dbReference type="PROSITE" id="PS50003"/>
    </source>
</evidence>
<evidence type="ECO:0000256" key="2">
    <source>
        <dbReference type="ARBA" id="ARBA00012073"/>
    </source>
</evidence>
<dbReference type="InterPro" id="IPR002420">
    <property type="entry name" value="PI3K-type_C2_dom"/>
</dbReference>
<dbReference type="InterPro" id="IPR016024">
    <property type="entry name" value="ARM-type_fold"/>
</dbReference>
<dbReference type="OrthoDB" id="67688at2759"/>
<dbReference type="InterPro" id="IPR000341">
    <property type="entry name" value="PI3K_Ras-bd_dom"/>
</dbReference>
<dbReference type="EMBL" id="QXGB01000278">
    <property type="protein sequence ID" value="KAE9221419.1"/>
    <property type="molecule type" value="Genomic_DNA"/>
</dbReference>
<evidence type="ECO:0000256" key="4">
    <source>
        <dbReference type="ARBA" id="ARBA00022741"/>
    </source>
</evidence>
<dbReference type="Proteomes" id="UP000476176">
    <property type="component" value="Unassembled WGS sequence"/>
</dbReference>
<dbReference type="GO" id="GO:0016477">
    <property type="term" value="P:cell migration"/>
    <property type="evidence" value="ECO:0007669"/>
    <property type="project" value="TreeGrafter"/>
</dbReference>
<evidence type="ECO:0000313" key="23">
    <source>
        <dbReference type="Proteomes" id="UP000429523"/>
    </source>
</evidence>
<dbReference type="Proteomes" id="UP000488956">
    <property type="component" value="Unassembled WGS sequence"/>
</dbReference>
<dbReference type="EMBL" id="QXGC01000280">
    <property type="protein sequence ID" value="KAE9242014.1"/>
    <property type="molecule type" value="Genomic_DNA"/>
</dbReference>
<dbReference type="SUPFAM" id="SSF54236">
    <property type="entry name" value="Ubiquitin-like"/>
    <property type="match status" value="1"/>
</dbReference>
<gene>
    <name evidence="22" type="ORF">PF001_g7146</name>
    <name evidence="20" type="ORF">PF002_g9016</name>
    <name evidence="21" type="ORF">PF004_g6801</name>
    <name evidence="19" type="ORF">PF005_g7117</name>
    <name evidence="18" type="ORF">PF006_g7252</name>
    <name evidence="17" type="ORF">PF007_g7835</name>
    <name evidence="14" type="ORF">PF009_g8737</name>
    <name evidence="16" type="ORF">PF010_g7272</name>
    <name evidence="15" type="ORF">PF011_g6886</name>
</gene>
<dbReference type="Proteomes" id="UP000440732">
    <property type="component" value="Unassembled WGS sequence"/>
</dbReference>
<dbReference type="GO" id="GO:0005886">
    <property type="term" value="C:plasma membrane"/>
    <property type="evidence" value="ECO:0007669"/>
    <property type="project" value="TreeGrafter"/>
</dbReference>
<dbReference type="FunFam" id="2.30.29.30:FF:000470">
    <property type="entry name" value="Phosphatidylinositol 3-kinase 2"/>
    <property type="match status" value="1"/>
</dbReference>
<dbReference type="Proteomes" id="UP000460718">
    <property type="component" value="Unassembled WGS sequence"/>
</dbReference>
<dbReference type="Gene3D" id="1.25.40.70">
    <property type="entry name" value="Phosphatidylinositol 3-kinase, accessory domain (PIK)"/>
    <property type="match status" value="1"/>
</dbReference>
<dbReference type="GO" id="GO:0005737">
    <property type="term" value="C:cytoplasm"/>
    <property type="evidence" value="ECO:0007669"/>
    <property type="project" value="TreeGrafter"/>
</dbReference>
<dbReference type="EMBL" id="QXGA01000306">
    <property type="protein sequence ID" value="KAE9148131.1"/>
    <property type="molecule type" value="Genomic_DNA"/>
</dbReference>
<evidence type="ECO:0000313" key="17">
    <source>
        <dbReference type="EMBL" id="KAE9121383.1"/>
    </source>
</evidence>
<protein>
    <recommendedName>
        <fullName evidence="2">phosphatidylinositol 3-kinase</fullName>
        <ecNumber evidence="2">2.7.1.137</ecNumber>
    </recommendedName>
</protein>
<dbReference type="SMART" id="SM00146">
    <property type="entry name" value="PI3Kc"/>
    <property type="match status" value="1"/>
</dbReference>
<dbReference type="Gene3D" id="1.10.1070.11">
    <property type="entry name" value="Phosphatidylinositol 3-/4-kinase, catalytic domain"/>
    <property type="match status" value="1"/>
</dbReference>
<dbReference type="EMBL" id="QXFW01000297">
    <property type="protein sequence ID" value="KAE9017020.1"/>
    <property type="molecule type" value="Genomic_DNA"/>
</dbReference>
<evidence type="ECO:0000313" key="14">
    <source>
        <dbReference type="EMBL" id="KAE8941488.1"/>
    </source>
</evidence>
<dbReference type="EMBL" id="QXGD01000362">
    <property type="protein sequence ID" value="KAE9241933.1"/>
    <property type="molecule type" value="Genomic_DNA"/>
</dbReference>
<evidence type="ECO:0000313" key="25">
    <source>
        <dbReference type="Proteomes" id="UP000437068"/>
    </source>
</evidence>
<evidence type="ECO:0000313" key="22">
    <source>
        <dbReference type="EMBL" id="KAE9316807.1"/>
    </source>
</evidence>
<dbReference type="GO" id="GO:0043491">
    <property type="term" value="P:phosphatidylinositol 3-kinase/protein kinase B signal transduction"/>
    <property type="evidence" value="ECO:0007669"/>
    <property type="project" value="TreeGrafter"/>
</dbReference>
<dbReference type="InterPro" id="IPR018936">
    <property type="entry name" value="PI3/4_kinase_CS"/>
</dbReference>
<dbReference type="InterPro" id="IPR035448">
    <property type="entry name" value="PI3Kc"/>
</dbReference>
<dbReference type="GO" id="GO:0016303">
    <property type="term" value="F:1-phosphatidylinositol-3-kinase activity"/>
    <property type="evidence" value="ECO:0007669"/>
    <property type="project" value="UniProtKB-EC"/>
</dbReference>
<dbReference type="SUPFAM" id="SSF56112">
    <property type="entry name" value="Protein kinase-like (PK-like)"/>
    <property type="match status" value="1"/>
</dbReference>
<dbReference type="GO" id="GO:0035005">
    <property type="term" value="F:1-phosphatidylinositol-4-phosphate 3-kinase activity"/>
    <property type="evidence" value="ECO:0007669"/>
    <property type="project" value="TreeGrafter"/>
</dbReference>
<dbReference type="InterPro" id="IPR000403">
    <property type="entry name" value="PI3/4_kinase_cat_dom"/>
</dbReference>
<dbReference type="PROSITE" id="PS50003">
    <property type="entry name" value="PH_DOMAIN"/>
    <property type="match status" value="2"/>
</dbReference>
<keyword evidence="4" id="KW-0547">Nucleotide-binding</keyword>
<dbReference type="Pfam" id="PF00454">
    <property type="entry name" value="PI3_PI4_kinase"/>
    <property type="match status" value="1"/>
</dbReference>
<dbReference type="GO" id="GO:0005524">
    <property type="term" value="F:ATP binding"/>
    <property type="evidence" value="ECO:0007669"/>
    <property type="project" value="UniProtKB-KW"/>
</dbReference>
<evidence type="ECO:0000256" key="3">
    <source>
        <dbReference type="ARBA" id="ARBA00022679"/>
    </source>
</evidence>
<dbReference type="PROSITE" id="PS50290">
    <property type="entry name" value="PI3_4_KINASE_3"/>
    <property type="match status" value="1"/>
</dbReference>
<dbReference type="PANTHER" id="PTHR10048">
    <property type="entry name" value="PHOSPHATIDYLINOSITOL KINASE"/>
    <property type="match status" value="1"/>
</dbReference>
<evidence type="ECO:0000313" key="31">
    <source>
        <dbReference type="Proteomes" id="UP000488956"/>
    </source>
</evidence>
<dbReference type="PROSITE" id="PS51546">
    <property type="entry name" value="PI3K_RBD"/>
    <property type="match status" value="1"/>
</dbReference>
<keyword evidence="6" id="KW-0067">ATP-binding</keyword>
<dbReference type="SUPFAM" id="SSF50729">
    <property type="entry name" value="PH domain-like"/>
    <property type="match status" value="2"/>
</dbReference>
<dbReference type="Proteomes" id="UP000441208">
    <property type="component" value="Unassembled WGS sequence"/>
</dbReference>
<evidence type="ECO:0000313" key="27">
    <source>
        <dbReference type="Proteomes" id="UP000440732"/>
    </source>
</evidence>
<feature type="compositionally biased region" description="Low complexity" evidence="8">
    <location>
        <begin position="792"/>
        <end position="805"/>
    </location>
</feature>
<feature type="region of interest" description="Disordered" evidence="8">
    <location>
        <begin position="767"/>
        <end position="805"/>
    </location>
</feature>
<dbReference type="InterPro" id="IPR001849">
    <property type="entry name" value="PH_domain"/>
</dbReference>
<feature type="domain" description="PH" evidence="9">
    <location>
        <begin position="631"/>
        <end position="745"/>
    </location>
</feature>
<dbReference type="GO" id="GO:0050920">
    <property type="term" value="P:regulation of chemotaxis"/>
    <property type="evidence" value="ECO:0007669"/>
    <property type="project" value="UniProtKB-ARBA"/>
</dbReference>
<dbReference type="SUPFAM" id="SSF48371">
    <property type="entry name" value="ARM repeat"/>
    <property type="match status" value="1"/>
</dbReference>
<dbReference type="FunFam" id="3.30.1010.10:FF:000008">
    <property type="entry name" value="Phosphatidylinositol 4,5-bisphosphate 3-kinase catalytic subunit gamma"/>
    <property type="match status" value="1"/>
</dbReference>
<evidence type="ECO:0000313" key="21">
    <source>
        <dbReference type="EMBL" id="KAE9242014.1"/>
    </source>
</evidence>
<evidence type="ECO:0000313" key="16">
    <source>
        <dbReference type="EMBL" id="KAE9121027.1"/>
    </source>
</evidence>
<feature type="domain" description="PI3K/PI4K catalytic" evidence="10">
    <location>
        <begin position="1048"/>
        <end position="1324"/>
    </location>
</feature>
<comment type="similarity">
    <text evidence="7">Belongs to the PI3/PI4-kinase family.</text>
</comment>
<dbReference type="Gene3D" id="2.60.40.150">
    <property type="entry name" value="C2 domain"/>
    <property type="match status" value="1"/>
</dbReference>
<accession>A0A6A3FI60</accession>
<comment type="caution">
    <text evidence="14">The sequence shown here is derived from an EMBL/GenBank/DDBJ whole genome shotgun (WGS) entry which is preliminary data.</text>
</comment>
<reference evidence="23 24" key="1">
    <citation type="submission" date="2018-08" db="EMBL/GenBank/DDBJ databases">
        <title>Genomic investigation of the strawberry pathogen Phytophthora fragariae indicates pathogenicity is determined by transcriptional variation in three key races.</title>
        <authorList>
            <person name="Adams T.M."/>
            <person name="Armitage A.D."/>
            <person name="Sobczyk M.K."/>
            <person name="Bates H.J."/>
            <person name="Dunwell J.M."/>
            <person name="Nellist C.F."/>
            <person name="Harrison R.J."/>
        </authorList>
    </citation>
    <scope>NUCLEOTIDE SEQUENCE [LARGE SCALE GENOMIC DNA]</scope>
    <source>
        <strain evidence="22 25">A4</strain>
        <strain evidence="20 26">BC-1</strain>
        <strain evidence="21 30">BC-23</strain>
        <strain evidence="19 24">NOV-27</strain>
        <strain evidence="18 27">NOV-5</strain>
        <strain evidence="17 28">NOV-71</strain>
        <strain evidence="14 23">NOV-9</strain>
        <strain evidence="16 31">ONT-3</strain>
        <strain evidence="15 29">SCRP245</strain>
    </source>
</reference>
<feature type="domain" description="PI3K-RBD" evidence="12">
    <location>
        <begin position="253"/>
        <end position="353"/>
    </location>
</feature>
<evidence type="ECO:0000259" key="12">
    <source>
        <dbReference type="PROSITE" id="PS51546"/>
    </source>
</evidence>
<feature type="domain" description="PIK helical" evidence="11">
    <location>
        <begin position="797"/>
        <end position="975"/>
    </location>
</feature>
<dbReference type="FunFam" id="1.10.1070.11:FF:000001">
    <property type="entry name" value="Phosphatidylinositol 4,5-bisphosphate 3-kinase catalytic subunit"/>
    <property type="match status" value="1"/>
</dbReference>
<feature type="domain" description="C2 PI3K-type" evidence="13">
    <location>
        <begin position="424"/>
        <end position="605"/>
    </location>
</feature>
<evidence type="ECO:0000313" key="28">
    <source>
        <dbReference type="Proteomes" id="UP000441208"/>
    </source>
</evidence>
<evidence type="ECO:0000313" key="24">
    <source>
        <dbReference type="Proteomes" id="UP000433483"/>
    </source>
</evidence>
<evidence type="ECO:0000313" key="15">
    <source>
        <dbReference type="EMBL" id="KAE9017020.1"/>
    </source>
</evidence>
<proteinExistence type="inferred from homology"/>
<keyword evidence="24" id="KW-1185">Reference proteome</keyword>
<dbReference type="Proteomes" id="UP000429523">
    <property type="component" value="Unassembled WGS sequence"/>
</dbReference>
<evidence type="ECO:0000256" key="7">
    <source>
        <dbReference type="PROSITE-ProRule" id="PRU00880"/>
    </source>
</evidence>
<dbReference type="CDD" id="cd00821">
    <property type="entry name" value="PH"/>
    <property type="match status" value="1"/>
</dbReference>